<protein>
    <submittedName>
        <fullName evidence="2">Protein of uncharacterized function (DUF2846)</fullName>
    </submittedName>
</protein>
<evidence type="ECO:0000313" key="2">
    <source>
        <dbReference type="EMBL" id="SQA77429.1"/>
    </source>
</evidence>
<dbReference type="EMBL" id="UARG01000017">
    <property type="protein sequence ID" value="SQA77429.1"/>
    <property type="molecule type" value="Genomic_DNA"/>
</dbReference>
<name>A0A2X2TIG6_CAPOC</name>
<dbReference type="AlphaFoldDB" id="A0A2X2TIG6"/>
<dbReference type="RefSeq" id="WP_128090930.1">
    <property type="nucleotide sequence ID" value="NZ_CP110228.1"/>
</dbReference>
<sequence length="158" mass="17960">MKKVFLYAFLAISLVSCGGLAKQFVTFTGDQPLQEGKSRIYVMFYSMNSTPIISLFCNENLIGTIDHNGYLAFDVPSGEKYSLEATTGRREGYTWNGNAGEEHFTINAKDGKSYYLKLSFGKRGKVGVYTFDYIPKEEGERLIKRFPKPKLNYIEEDE</sequence>
<accession>A0A2X2TIG6</accession>
<evidence type="ECO:0000313" key="3">
    <source>
        <dbReference type="Proteomes" id="UP000249891"/>
    </source>
</evidence>
<gene>
    <name evidence="2" type="ORF">NCTC11546_00639</name>
</gene>
<feature type="chain" id="PRO_5016030629" evidence="1">
    <location>
        <begin position="22"/>
        <end position="158"/>
    </location>
</feature>
<proteinExistence type="predicted"/>
<organism evidence="2 3">
    <name type="scientific">Capnocytophaga ochracea</name>
    <dbReference type="NCBI Taxonomy" id="1018"/>
    <lineage>
        <taxon>Bacteria</taxon>
        <taxon>Pseudomonadati</taxon>
        <taxon>Bacteroidota</taxon>
        <taxon>Flavobacteriia</taxon>
        <taxon>Flavobacteriales</taxon>
        <taxon>Flavobacteriaceae</taxon>
        <taxon>Capnocytophaga</taxon>
    </lineage>
</organism>
<keyword evidence="1" id="KW-0732">Signal</keyword>
<dbReference type="PROSITE" id="PS51257">
    <property type="entry name" value="PROKAR_LIPOPROTEIN"/>
    <property type="match status" value="1"/>
</dbReference>
<dbReference type="Proteomes" id="UP000249891">
    <property type="component" value="Unassembled WGS sequence"/>
</dbReference>
<evidence type="ECO:0000256" key="1">
    <source>
        <dbReference type="SAM" id="SignalP"/>
    </source>
</evidence>
<reference evidence="2 3" key="1">
    <citation type="submission" date="2018-06" db="EMBL/GenBank/DDBJ databases">
        <authorList>
            <consortium name="Pathogen Informatics"/>
            <person name="Doyle S."/>
        </authorList>
    </citation>
    <scope>NUCLEOTIDE SEQUENCE [LARGE SCALE GENOMIC DNA]</scope>
    <source>
        <strain evidence="2 3">NCTC11546</strain>
    </source>
</reference>
<feature type="signal peptide" evidence="1">
    <location>
        <begin position="1"/>
        <end position="21"/>
    </location>
</feature>